<evidence type="ECO:0008006" key="10">
    <source>
        <dbReference type="Google" id="ProtNLM"/>
    </source>
</evidence>
<evidence type="ECO:0000313" key="8">
    <source>
        <dbReference type="EMBL" id="REC79157.1"/>
    </source>
</evidence>
<dbReference type="PANTHER" id="PTHR33452:SF1">
    <property type="entry name" value="INNER MEMBRANE PROTEIN YPHA-RELATED"/>
    <property type="match status" value="1"/>
</dbReference>
<dbReference type="OrthoDB" id="346004at2"/>
<keyword evidence="3" id="KW-1003">Cell membrane</keyword>
<feature type="transmembrane region" description="Helical" evidence="7">
    <location>
        <begin position="55"/>
        <end position="75"/>
    </location>
</feature>
<organism evidence="8 9">
    <name type="scientific">Chryseobacterium elymi</name>
    <dbReference type="NCBI Taxonomy" id="395936"/>
    <lineage>
        <taxon>Bacteria</taxon>
        <taxon>Pseudomonadati</taxon>
        <taxon>Bacteroidota</taxon>
        <taxon>Flavobacteriia</taxon>
        <taxon>Flavobacteriales</taxon>
        <taxon>Weeksellaceae</taxon>
        <taxon>Chryseobacterium group</taxon>
        <taxon>Chryseobacterium</taxon>
    </lineage>
</organism>
<comment type="similarity">
    <text evidence="2">Belongs to the DoxX family.</text>
</comment>
<keyword evidence="9" id="KW-1185">Reference proteome</keyword>
<dbReference type="Pfam" id="PF07681">
    <property type="entry name" value="DoxX"/>
    <property type="match status" value="1"/>
</dbReference>
<comment type="subcellular location">
    <subcellularLocation>
        <location evidence="1">Cell membrane</location>
        <topology evidence="1">Multi-pass membrane protein</topology>
    </subcellularLocation>
</comment>
<evidence type="ECO:0000256" key="2">
    <source>
        <dbReference type="ARBA" id="ARBA00006679"/>
    </source>
</evidence>
<proteinExistence type="inferred from homology"/>
<name>A0A3D9DMB7_9FLAO</name>
<keyword evidence="4 7" id="KW-0812">Transmembrane</keyword>
<evidence type="ECO:0000256" key="1">
    <source>
        <dbReference type="ARBA" id="ARBA00004651"/>
    </source>
</evidence>
<evidence type="ECO:0000256" key="5">
    <source>
        <dbReference type="ARBA" id="ARBA00022989"/>
    </source>
</evidence>
<evidence type="ECO:0000313" key="9">
    <source>
        <dbReference type="Proteomes" id="UP000257030"/>
    </source>
</evidence>
<evidence type="ECO:0000256" key="3">
    <source>
        <dbReference type="ARBA" id="ARBA00022475"/>
    </source>
</evidence>
<dbReference type="GO" id="GO:0005886">
    <property type="term" value="C:plasma membrane"/>
    <property type="evidence" value="ECO:0007669"/>
    <property type="project" value="UniProtKB-SubCell"/>
</dbReference>
<dbReference type="InterPro" id="IPR051907">
    <property type="entry name" value="DoxX-like_oxidoreductase"/>
</dbReference>
<sequence>MKHLFFKTNETWTGTFLRWTLSIVFIPHGLQKTFGLFGGMGFTKTMDLFIHDLNLPFIAAFTVIMVEFLGSFLLLLGLGTRFWALSFIGLMTGIMLTAHVENGFFMNWFGTQKGEGCQFDILVIGIALALLFEGAGKLSMDGWIFNRRNNLTDQSKTEA</sequence>
<feature type="transmembrane region" description="Helical" evidence="7">
    <location>
        <begin position="82"/>
        <end position="99"/>
    </location>
</feature>
<dbReference type="InterPro" id="IPR032808">
    <property type="entry name" value="DoxX"/>
</dbReference>
<dbReference type="EMBL" id="QNUH01000005">
    <property type="protein sequence ID" value="REC79157.1"/>
    <property type="molecule type" value="Genomic_DNA"/>
</dbReference>
<evidence type="ECO:0000256" key="6">
    <source>
        <dbReference type="ARBA" id="ARBA00023136"/>
    </source>
</evidence>
<evidence type="ECO:0000256" key="4">
    <source>
        <dbReference type="ARBA" id="ARBA00022692"/>
    </source>
</evidence>
<accession>A0A3D9DMB7</accession>
<reference evidence="8 9" key="1">
    <citation type="journal article" date="2010" name="Syst. Appl. Microbiol.">
        <title>Four new species of Chryseobacterium from the rhizosphere of coastal sand dune plants, Chryseobacterium elymi sp. nov., Chryseobacterium hagamense sp. nov., Chryseobacterium lathyri sp. nov. and Chryseobacterium rhizosphaerae sp. nov.</title>
        <authorList>
            <person name="Cho S.H."/>
            <person name="Lee K.S."/>
            <person name="Shin D.S."/>
            <person name="Han J.H."/>
            <person name="Park K.S."/>
            <person name="Lee C.H."/>
            <person name="Park K.H."/>
            <person name="Kim S.B."/>
        </authorList>
    </citation>
    <scope>NUCLEOTIDE SEQUENCE [LARGE SCALE GENOMIC DNA]</scope>
    <source>
        <strain evidence="8 9">KCTC 22547</strain>
    </source>
</reference>
<feature type="transmembrane region" description="Helical" evidence="7">
    <location>
        <begin position="119"/>
        <end position="138"/>
    </location>
</feature>
<protein>
    <recommendedName>
        <fullName evidence="10">DoxX family protein</fullName>
    </recommendedName>
</protein>
<evidence type="ECO:0000256" key="7">
    <source>
        <dbReference type="SAM" id="Phobius"/>
    </source>
</evidence>
<dbReference type="RefSeq" id="WP_116011511.1">
    <property type="nucleotide sequence ID" value="NZ_QNUH01000005.1"/>
</dbReference>
<gene>
    <name evidence="8" type="ORF">DRF60_07650</name>
</gene>
<comment type="caution">
    <text evidence="8">The sequence shown here is derived from an EMBL/GenBank/DDBJ whole genome shotgun (WGS) entry which is preliminary data.</text>
</comment>
<dbReference type="AlphaFoldDB" id="A0A3D9DMB7"/>
<keyword evidence="6 7" id="KW-0472">Membrane</keyword>
<dbReference type="PANTHER" id="PTHR33452">
    <property type="entry name" value="OXIDOREDUCTASE CATD-RELATED"/>
    <property type="match status" value="1"/>
</dbReference>
<keyword evidence="5 7" id="KW-1133">Transmembrane helix</keyword>
<dbReference type="Proteomes" id="UP000257030">
    <property type="component" value="Unassembled WGS sequence"/>
</dbReference>